<evidence type="ECO:0000313" key="2">
    <source>
        <dbReference type="Proteomes" id="UP000248146"/>
    </source>
</evidence>
<dbReference type="RefSeq" id="WP_110682116.1">
    <property type="nucleotide sequence ID" value="NZ_CP154874.1"/>
</dbReference>
<reference evidence="1 2" key="1">
    <citation type="submission" date="2018-06" db="EMBL/GenBank/DDBJ databases">
        <title>Pseudomonas diversity within urban Lake Michigan freshwaters.</title>
        <authorList>
            <person name="Batrich M."/>
            <person name="Hatzopoulos T."/>
            <person name="Putonti C."/>
        </authorList>
    </citation>
    <scope>NUCLEOTIDE SEQUENCE [LARGE SCALE GENOMIC DNA]</scope>
    <source>
        <strain evidence="1 2">MB-090714</strain>
    </source>
</reference>
<protein>
    <submittedName>
        <fullName evidence="1">Tryptophan synthase subunit beta</fullName>
    </submittedName>
</protein>
<organism evidence="1 2">
    <name type="scientific">Aquipseudomonas alcaligenes</name>
    <name type="common">Pseudomonas alcaligenes</name>
    <dbReference type="NCBI Taxonomy" id="43263"/>
    <lineage>
        <taxon>Bacteria</taxon>
        <taxon>Pseudomonadati</taxon>
        <taxon>Pseudomonadota</taxon>
        <taxon>Gammaproteobacteria</taxon>
        <taxon>Pseudomonadales</taxon>
        <taxon>Pseudomonadaceae</taxon>
        <taxon>Aquipseudomonas</taxon>
    </lineage>
</organism>
<accession>A0A2V4KVH4</accession>
<name>A0A2V4KVH4_AQUAC</name>
<gene>
    <name evidence="1" type="ORF">DMO17_08800</name>
</gene>
<sequence>MVYVQRDGEGRLLRVEHDPFEGMTETLAVESEELHNWLTAREEVKERLASLKESDLELVRVLEDVVVALVQKGVIRYTDLPEAARRKLDQRAVTRAEIEGLSGLLGDDEHHLI</sequence>
<dbReference type="Proteomes" id="UP000248146">
    <property type="component" value="Unassembled WGS sequence"/>
</dbReference>
<dbReference type="EMBL" id="QJRX01000004">
    <property type="protein sequence ID" value="PYC25765.1"/>
    <property type="molecule type" value="Genomic_DNA"/>
</dbReference>
<dbReference type="AlphaFoldDB" id="A0A2V4KVH4"/>
<evidence type="ECO:0000313" key="1">
    <source>
        <dbReference type="EMBL" id="PYC25765.1"/>
    </source>
</evidence>
<dbReference type="OrthoDB" id="5703571at2"/>
<proteinExistence type="predicted"/>
<comment type="caution">
    <text evidence="1">The sequence shown here is derived from an EMBL/GenBank/DDBJ whole genome shotgun (WGS) entry which is preliminary data.</text>
</comment>